<dbReference type="InterPro" id="IPR003782">
    <property type="entry name" value="SCO1/SenC"/>
</dbReference>
<feature type="disulfide bond" description="Redox-active" evidence="4">
    <location>
        <begin position="82"/>
        <end position="86"/>
    </location>
</feature>
<dbReference type="Pfam" id="PF02630">
    <property type="entry name" value="SCO1-SenC"/>
    <property type="match status" value="1"/>
</dbReference>
<keyword evidence="4" id="KW-1015">Disulfide bond</keyword>
<dbReference type="PANTHER" id="PTHR12151:SF25">
    <property type="entry name" value="LINALOOL DEHYDRATASE_ISOMERASE DOMAIN-CONTAINING PROTEIN"/>
    <property type="match status" value="1"/>
</dbReference>
<dbReference type="Proteomes" id="UP000050580">
    <property type="component" value="Unassembled WGS sequence"/>
</dbReference>
<dbReference type="Gene3D" id="3.40.30.10">
    <property type="entry name" value="Glutaredoxin"/>
    <property type="match status" value="1"/>
</dbReference>
<keyword evidence="5" id="KW-0732">Signal</keyword>
<keyword evidence="3" id="KW-0479">Metal-binding</keyword>
<reference evidence="7 8" key="1">
    <citation type="submission" date="2015-05" db="EMBL/GenBank/DDBJ databases">
        <title>Draft genome sequence of Lampropedia sp. CT6, isolated from the microbial mat of a hot water spring, located at Manikaran, India.</title>
        <authorList>
            <person name="Tripathi C."/>
            <person name="Rani P."/>
            <person name="Mahato N.K."/>
            <person name="Lal R."/>
        </authorList>
    </citation>
    <scope>NUCLEOTIDE SEQUENCE [LARGE SCALE GENOMIC DNA]</scope>
    <source>
        <strain evidence="7 8">CT6</strain>
    </source>
</reference>
<keyword evidence="2 3" id="KW-0186">Copper</keyword>
<dbReference type="GO" id="GO:0046872">
    <property type="term" value="F:metal ion binding"/>
    <property type="evidence" value="ECO:0007669"/>
    <property type="project" value="UniProtKB-KW"/>
</dbReference>
<dbReference type="FunFam" id="3.40.30.10:FF:000013">
    <property type="entry name" value="Blast:Protein SCO1 homolog, mitochondrial"/>
    <property type="match status" value="1"/>
</dbReference>
<evidence type="ECO:0000259" key="6">
    <source>
        <dbReference type="PROSITE" id="PS51352"/>
    </source>
</evidence>
<dbReference type="AlphaFoldDB" id="A0A0U1PZF6"/>
<dbReference type="OrthoDB" id="9790194at2"/>
<feature type="chain" id="PRO_5006713036" evidence="5">
    <location>
        <begin position="26"/>
        <end position="214"/>
    </location>
</feature>
<evidence type="ECO:0000256" key="2">
    <source>
        <dbReference type="ARBA" id="ARBA00023008"/>
    </source>
</evidence>
<dbReference type="InterPro" id="IPR013766">
    <property type="entry name" value="Thioredoxin_domain"/>
</dbReference>
<dbReference type="SUPFAM" id="SSF52833">
    <property type="entry name" value="Thioredoxin-like"/>
    <property type="match status" value="1"/>
</dbReference>
<feature type="domain" description="Thioredoxin" evidence="6">
    <location>
        <begin position="30"/>
        <end position="206"/>
    </location>
</feature>
<evidence type="ECO:0000313" key="7">
    <source>
        <dbReference type="EMBL" id="KKW67866.1"/>
    </source>
</evidence>
<dbReference type="RefSeq" id="WP_046741821.1">
    <property type="nucleotide sequence ID" value="NZ_LBNQ01000024.1"/>
</dbReference>
<evidence type="ECO:0000256" key="3">
    <source>
        <dbReference type="PIRSR" id="PIRSR603782-1"/>
    </source>
</evidence>
<name>A0A0U1PZF6_9BURK</name>
<dbReference type="EMBL" id="LBNQ01000024">
    <property type="protein sequence ID" value="KKW67866.1"/>
    <property type="molecule type" value="Genomic_DNA"/>
</dbReference>
<proteinExistence type="inferred from homology"/>
<evidence type="ECO:0000256" key="1">
    <source>
        <dbReference type="ARBA" id="ARBA00010996"/>
    </source>
</evidence>
<dbReference type="PROSITE" id="PS51352">
    <property type="entry name" value="THIOREDOXIN_2"/>
    <property type="match status" value="1"/>
</dbReference>
<evidence type="ECO:0000256" key="4">
    <source>
        <dbReference type="PIRSR" id="PIRSR603782-2"/>
    </source>
</evidence>
<protein>
    <submittedName>
        <fullName evidence="7">Photosynthetic protein synthase I</fullName>
    </submittedName>
</protein>
<feature type="binding site" evidence="3">
    <location>
        <position position="171"/>
    </location>
    <ligand>
        <name>Cu cation</name>
        <dbReference type="ChEBI" id="CHEBI:23378"/>
    </ligand>
</feature>
<comment type="similarity">
    <text evidence="1">Belongs to the SCO1/2 family.</text>
</comment>
<feature type="signal peptide" evidence="5">
    <location>
        <begin position="1"/>
        <end position="25"/>
    </location>
</feature>
<dbReference type="CDD" id="cd02968">
    <property type="entry name" value="SCO"/>
    <property type="match status" value="1"/>
</dbReference>
<dbReference type="InterPro" id="IPR036249">
    <property type="entry name" value="Thioredoxin-like_sf"/>
</dbReference>
<gene>
    <name evidence="7" type="ORF">AAV94_08020</name>
</gene>
<comment type="caution">
    <text evidence="7">The sequence shown here is derived from an EMBL/GenBank/DDBJ whole genome shotgun (WGS) entry which is preliminary data.</text>
</comment>
<evidence type="ECO:0000256" key="5">
    <source>
        <dbReference type="SAM" id="SignalP"/>
    </source>
</evidence>
<feature type="binding site" evidence="3">
    <location>
        <position position="82"/>
    </location>
    <ligand>
        <name>Cu cation</name>
        <dbReference type="ChEBI" id="CHEBI:23378"/>
    </ligand>
</feature>
<keyword evidence="8" id="KW-1185">Reference proteome</keyword>
<dbReference type="PATRIC" id="fig|1610491.3.peg.1705"/>
<dbReference type="PANTHER" id="PTHR12151">
    <property type="entry name" value="ELECTRON TRANSPORT PROTIN SCO1/SENC FAMILY MEMBER"/>
    <property type="match status" value="1"/>
</dbReference>
<feature type="binding site" evidence="3">
    <location>
        <position position="86"/>
    </location>
    <ligand>
        <name>Cu cation</name>
        <dbReference type="ChEBI" id="CHEBI:23378"/>
    </ligand>
</feature>
<sequence>MTLPAALTRRAACLALVGAAAAGLAACKERTPPAPAVRFNAIDVTGAEYGRNWQMPDADGNMRTIADFAGKAVFIFFGFAQCPDVCPTTMLELAEVKRQLGADADRLQVLFVTVDPERDTPEIMRQYLGSFDESAIALVGSAEQLAAMAREFKVVYQKVPGATEDSYTMNHTSAGYLFDPQGQLRLYVRYGTPVDQLTADVRTLLEESERLGRS</sequence>
<evidence type="ECO:0000313" key="8">
    <source>
        <dbReference type="Proteomes" id="UP000050580"/>
    </source>
</evidence>
<organism evidence="7 8">
    <name type="scientific">Lampropedia cohaerens</name>
    <dbReference type="NCBI Taxonomy" id="1610491"/>
    <lineage>
        <taxon>Bacteria</taxon>
        <taxon>Pseudomonadati</taxon>
        <taxon>Pseudomonadota</taxon>
        <taxon>Betaproteobacteria</taxon>
        <taxon>Burkholderiales</taxon>
        <taxon>Comamonadaceae</taxon>
        <taxon>Lampropedia</taxon>
    </lineage>
</organism>
<accession>A0A0U1PZF6</accession>
<dbReference type="STRING" id="1610491.AAV94_08020"/>